<evidence type="ECO:0000256" key="5">
    <source>
        <dbReference type="SAM" id="Phobius"/>
    </source>
</evidence>
<proteinExistence type="inferred from homology"/>
<evidence type="ECO:0000256" key="2">
    <source>
        <dbReference type="ARBA" id="ARBA00022588"/>
    </source>
</evidence>
<dbReference type="AlphaFoldDB" id="A0A146KX79"/>
<comment type="similarity">
    <text evidence="1">Belongs to the N-acetylmuramoyl-L-alanine amidase 2 family.</text>
</comment>
<feature type="region of interest" description="Disordered" evidence="4">
    <location>
        <begin position="1"/>
        <end position="32"/>
    </location>
</feature>
<dbReference type="GO" id="GO:0008270">
    <property type="term" value="F:zinc ion binding"/>
    <property type="evidence" value="ECO:0007669"/>
    <property type="project" value="InterPro"/>
</dbReference>
<organism evidence="7">
    <name type="scientific">Lygus hesperus</name>
    <name type="common">Western plant bug</name>
    <dbReference type="NCBI Taxonomy" id="30085"/>
    <lineage>
        <taxon>Eukaryota</taxon>
        <taxon>Metazoa</taxon>
        <taxon>Ecdysozoa</taxon>
        <taxon>Arthropoda</taxon>
        <taxon>Hexapoda</taxon>
        <taxon>Insecta</taxon>
        <taxon>Pterygota</taxon>
        <taxon>Neoptera</taxon>
        <taxon>Paraneoptera</taxon>
        <taxon>Hemiptera</taxon>
        <taxon>Heteroptera</taxon>
        <taxon>Panheteroptera</taxon>
        <taxon>Cimicomorpha</taxon>
        <taxon>Miridae</taxon>
        <taxon>Mirini</taxon>
        <taxon>Lygus</taxon>
    </lineage>
</organism>
<dbReference type="InterPro" id="IPR002502">
    <property type="entry name" value="Amidase_domain"/>
</dbReference>
<accession>A0A146KX79</accession>
<evidence type="ECO:0000256" key="3">
    <source>
        <dbReference type="ARBA" id="ARBA00022859"/>
    </source>
</evidence>
<dbReference type="GO" id="GO:0008745">
    <property type="term" value="F:N-acetylmuramoyl-L-alanine amidase activity"/>
    <property type="evidence" value="ECO:0007669"/>
    <property type="project" value="InterPro"/>
</dbReference>
<dbReference type="CDD" id="cd06583">
    <property type="entry name" value="PGRP"/>
    <property type="match status" value="1"/>
</dbReference>
<feature type="region of interest" description="Disordered" evidence="4">
    <location>
        <begin position="155"/>
        <end position="196"/>
    </location>
</feature>
<dbReference type="InterPro" id="IPR036505">
    <property type="entry name" value="Amidase/PGRP_sf"/>
</dbReference>
<dbReference type="InterPro" id="IPR015510">
    <property type="entry name" value="PGRP"/>
</dbReference>
<feature type="domain" description="Peptidoglycan recognition protein family" evidence="6">
    <location>
        <begin position="206"/>
        <end position="344"/>
    </location>
</feature>
<dbReference type="PANTHER" id="PTHR11022">
    <property type="entry name" value="PEPTIDOGLYCAN RECOGNITION PROTEIN"/>
    <property type="match status" value="1"/>
</dbReference>
<dbReference type="GO" id="GO:0045087">
    <property type="term" value="P:innate immune response"/>
    <property type="evidence" value="ECO:0007669"/>
    <property type="project" value="UniProtKB-KW"/>
</dbReference>
<dbReference type="Gene3D" id="3.40.80.10">
    <property type="entry name" value="Peptidoglycan recognition protein-like"/>
    <property type="match status" value="1"/>
</dbReference>
<protein>
    <submittedName>
        <fullName evidence="7">Peptidoglycan-recognition protein 3</fullName>
    </submittedName>
</protein>
<dbReference type="SUPFAM" id="SSF55846">
    <property type="entry name" value="N-acetylmuramoyl-L-alanine amidase-like"/>
    <property type="match status" value="1"/>
</dbReference>
<reference evidence="7" key="1">
    <citation type="journal article" date="2016" name="Gigascience">
        <title>De novo construction of an expanded transcriptome assembly for the western tarnished plant bug, Lygus hesperus.</title>
        <authorList>
            <person name="Tassone E.E."/>
            <person name="Geib S.M."/>
            <person name="Hall B."/>
            <person name="Fabrick J.A."/>
            <person name="Brent C.S."/>
            <person name="Hull J.J."/>
        </authorList>
    </citation>
    <scope>NUCLEOTIDE SEQUENCE</scope>
</reference>
<dbReference type="GO" id="GO:0009253">
    <property type="term" value="P:peptidoglycan catabolic process"/>
    <property type="evidence" value="ECO:0007669"/>
    <property type="project" value="InterPro"/>
</dbReference>
<dbReference type="PANTHER" id="PTHR11022:SF41">
    <property type="entry name" value="PEPTIDOGLYCAN-RECOGNITION PROTEIN LC-RELATED"/>
    <property type="match status" value="1"/>
</dbReference>
<name>A0A146KX79_LYGHE</name>
<dbReference type="InterPro" id="IPR006619">
    <property type="entry name" value="PGRP_domain_met/bac"/>
</dbReference>
<feature type="compositionally biased region" description="Low complexity" evidence="4">
    <location>
        <begin position="1"/>
        <end position="10"/>
    </location>
</feature>
<evidence type="ECO:0000313" key="7">
    <source>
        <dbReference type="EMBL" id="JAQ00419.1"/>
    </source>
</evidence>
<keyword evidence="5" id="KW-1133">Transmembrane helix</keyword>
<keyword evidence="5" id="KW-0812">Transmembrane</keyword>
<feature type="transmembrane region" description="Helical" evidence="5">
    <location>
        <begin position="112"/>
        <end position="132"/>
    </location>
</feature>
<evidence type="ECO:0000256" key="1">
    <source>
        <dbReference type="ARBA" id="ARBA00007553"/>
    </source>
</evidence>
<gene>
    <name evidence="7" type="primary">PGRP-3_2</name>
    <name evidence="7" type="ORF">g.87932</name>
</gene>
<evidence type="ECO:0000256" key="4">
    <source>
        <dbReference type="SAM" id="MobiDB-lite"/>
    </source>
</evidence>
<keyword evidence="3" id="KW-0391">Immunity</keyword>
<dbReference type="SMART" id="SM00701">
    <property type="entry name" value="PGRP"/>
    <property type="match status" value="1"/>
</dbReference>
<sequence length="406" mass="45484">MSLVSFSSSSSDDDNDTSSEGSGATGDTRSSVLSFSLEGDPTTSSTKYNIENCNDFHVGPKLFAENCQINWNGESNFIAKKLMLENVETDSVSKSGNASAITNKWRLRKAHLYVMGLTIWLAIVTCVVIIVLKEETILKGWQVLEPYSLTTKDSESVTTARESTTPMITSTTRRTPPQIVTTPSTTATTKQPSTTTTIWTTRKPFPNLVSRDSWHGLEPPERAARNRTAVRSIIVDNLSSDRCSDQVNCSRILRSLENETRTSLNYNFLIDNSGTIYEARGWNYAADEQTPYSVDLIKFGFIGNYENSHLTEEQKNALSGFIAEHWMDFKTPPLVKAQCCRDIDTEKGPDVFVTCDLYESELFQVDTECIAEVKNCDTRSWIWRYFSNNKLVCDQTSLIGYLTALV</sequence>
<keyword evidence="5" id="KW-0472">Membrane</keyword>
<dbReference type="EMBL" id="GDHC01018210">
    <property type="protein sequence ID" value="JAQ00419.1"/>
    <property type="molecule type" value="Transcribed_RNA"/>
</dbReference>
<feature type="compositionally biased region" description="Low complexity" evidence="4">
    <location>
        <begin position="163"/>
        <end position="196"/>
    </location>
</feature>
<evidence type="ECO:0000259" key="6">
    <source>
        <dbReference type="SMART" id="SM00701"/>
    </source>
</evidence>
<keyword evidence="2" id="KW-0399">Innate immunity</keyword>